<protein>
    <recommendedName>
        <fullName evidence="2">SGNH hydrolase-type esterase domain-containing protein</fullName>
    </recommendedName>
</protein>
<dbReference type="CDD" id="cd01833">
    <property type="entry name" value="XynB_like"/>
    <property type="match status" value="1"/>
</dbReference>
<comment type="caution">
    <text evidence="3">The sequence shown here is derived from an EMBL/GenBank/DDBJ whole genome shotgun (WGS) entry which is preliminary data.</text>
</comment>
<dbReference type="PANTHER" id="PTHR30383">
    <property type="entry name" value="THIOESTERASE 1/PROTEASE 1/LYSOPHOSPHOLIPASE L1"/>
    <property type="match status" value="1"/>
</dbReference>
<dbReference type="InterPro" id="IPR013517">
    <property type="entry name" value="FG-GAP"/>
</dbReference>
<organism evidence="3 4">
    <name type="scientific">Hymenoscyphus albidus</name>
    <dbReference type="NCBI Taxonomy" id="595503"/>
    <lineage>
        <taxon>Eukaryota</taxon>
        <taxon>Fungi</taxon>
        <taxon>Dikarya</taxon>
        <taxon>Ascomycota</taxon>
        <taxon>Pezizomycotina</taxon>
        <taxon>Leotiomycetes</taxon>
        <taxon>Helotiales</taxon>
        <taxon>Helotiaceae</taxon>
        <taxon>Hymenoscyphus</taxon>
    </lineage>
</organism>
<gene>
    <name evidence="3" type="ORF">HYALB_00005599</name>
</gene>
<dbReference type="AlphaFoldDB" id="A0A9N9LGZ1"/>
<dbReference type="OrthoDB" id="3915838at2759"/>
<evidence type="ECO:0000256" key="1">
    <source>
        <dbReference type="ARBA" id="ARBA00022729"/>
    </source>
</evidence>
<dbReference type="GO" id="GO:0004622">
    <property type="term" value="F:phosphatidylcholine lysophospholipase activity"/>
    <property type="evidence" value="ECO:0007669"/>
    <property type="project" value="TreeGrafter"/>
</dbReference>
<proteinExistence type="predicted"/>
<feature type="domain" description="SGNH hydrolase-type esterase" evidence="2">
    <location>
        <begin position="16"/>
        <end position="141"/>
    </location>
</feature>
<accession>A0A9N9LGZ1</accession>
<dbReference type="InterPro" id="IPR051532">
    <property type="entry name" value="Ester_Hydrolysis_Enzymes"/>
</dbReference>
<sequence>MIGSLRAGTMQDNSHEGHSGAVIDEIAAFTSAYRERPNVILVHAGTNDINQGLNLESAPLRVDALVEKLLTACPDATIIVARIIPSGRIATAGLVPPFNTAVAALMSTRIQKGQHIVIADLFSAVQAADLPDKTHPNDFGYNKMAVSWGNAKSSADSMGWIRDPLVDQGQIATGFGLGSNIWLSESCSLNKQSGTCECQSGYVPITPVLLNSTQKCGILMLKSPTTTAVHFADIDGDGRADYLYINKTGAVAAFLNVGEGNNISWLPQGQIATAVGGDRGNIHLADINGDGRADYLWVHNNGSVDCWLNMGLKAGKVTWHKKQTIAVGFGNDGAGVRFADLNGDGRAEYIYVNSNISVVVWLNEGSPGGVANSAIVSWLAQGVIAVGVPGMGRDNVVFADMNGDQKADYLAVSRTDGSVRLWLNGGESDNGAKVGWLPHGSIAAGVGTNGRGVQFADLTGDGRAEYLDVGYNTSAVHAWMSSC</sequence>
<dbReference type="SUPFAM" id="SSF52266">
    <property type="entry name" value="SGNH hydrolase"/>
    <property type="match status" value="1"/>
</dbReference>
<name>A0A9N9LGZ1_9HELO</name>
<evidence type="ECO:0000313" key="3">
    <source>
        <dbReference type="EMBL" id="CAG8973853.1"/>
    </source>
</evidence>
<dbReference type="PANTHER" id="PTHR30383:SF5">
    <property type="entry name" value="SGNH HYDROLASE-TYPE ESTERASE DOMAIN-CONTAINING PROTEIN"/>
    <property type="match status" value="1"/>
</dbReference>
<dbReference type="InterPro" id="IPR028994">
    <property type="entry name" value="Integrin_alpha_N"/>
</dbReference>
<reference evidence="3" key="1">
    <citation type="submission" date="2021-07" db="EMBL/GenBank/DDBJ databases">
        <authorList>
            <person name="Durling M."/>
        </authorList>
    </citation>
    <scope>NUCLEOTIDE SEQUENCE</scope>
</reference>
<dbReference type="InterPro" id="IPR036514">
    <property type="entry name" value="SGNH_hydro_sf"/>
</dbReference>
<keyword evidence="1" id="KW-0732">Signal</keyword>
<dbReference type="EMBL" id="CAJVRM010000081">
    <property type="protein sequence ID" value="CAG8973853.1"/>
    <property type="molecule type" value="Genomic_DNA"/>
</dbReference>
<dbReference type="SUPFAM" id="SSF69318">
    <property type="entry name" value="Integrin alpha N-terminal domain"/>
    <property type="match status" value="1"/>
</dbReference>
<dbReference type="InterPro" id="IPR013830">
    <property type="entry name" value="SGNH_hydro"/>
</dbReference>
<dbReference type="Proteomes" id="UP000701801">
    <property type="component" value="Unassembled WGS sequence"/>
</dbReference>
<dbReference type="Gene3D" id="3.40.50.1110">
    <property type="entry name" value="SGNH hydrolase"/>
    <property type="match status" value="1"/>
</dbReference>
<keyword evidence="4" id="KW-1185">Reference proteome</keyword>
<dbReference type="Pfam" id="PF13472">
    <property type="entry name" value="Lipase_GDSL_2"/>
    <property type="match status" value="1"/>
</dbReference>
<dbReference type="Pfam" id="PF13517">
    <property type="entry name" value="FG-GAP_3"/>
    <property type="match status" value="2"/>
</dbReference>
<evidence type="ECO:0000259" key="2">
    <source>
        <dbReference type="Pfam" id="PF13472"/>
    </source>
</evidence>
<evidence type="ECO:0000313" key="4">
    <source>
        <dbReference type="Proteomes" id="UP000701801"/>
    </source>
</evidence>